<accession>A0A0U5H4F1</accession>
<evidence type="ECO:0000313" key="2">
    <source>
        <dbReference type="EMBL" id="CQH63728.1"/>
    </source>
</evidence>
<dbReference type="RefSeq" id="WP_238324103.1">
    <property type="nucleotide sequence ID" value="NZ_LN831303.1"/>
</dbReference>
<protein>
    <submittedName>
        <fullName evidence="2">AAA-type ATPase domain protein</fullName>
    </submittedName>
</protein>
<organism evidence="2 3">
    <name type="scientific">Halobacterium hubeiense</name>
    <dbReference type="NCBI Taxonomy" id="1407499"/>
    <lineage>
        <taxon>Archaea</taxon>
        <taxon>Methanobacteriati</taxon>
        <taxon>Methanobacteriota</taxon>
        <taxon>Stenosarchaea group</taxon>
        <taxon>Halobacteria</taxon>
        <taxon>Halobacteriales</taxon>
        <taxon>Halobacteriaceae</taxon>
        <taxon>Halobacterium</taxon>
    </lineage>
</organism>
<dbReference type="Proteomes" id="UP000066737">
    <property type="component" value="Plasmid pSTJ001"/>
</dbReference>
<evidence type="ECO:0000259" key="1">
    <source>
        <dbReference type="SMART" id="SM00382"/>
    </source>
</evidence>
<reference evidence="3" key="1">
    <citation type="journal article" date="2016" name="Environ. Microbiol.">
        <title>The complete genome of a viable archaeum isolated from 123-million-year-old rock salt.</title>
        <authorList>
            <person name="Jaakkola S.T."/>
            <person name="Pfeiffer F."/>
            <person name="Ravantti J.J."/>
            <person name="Guo Q."/>
            <person name="Liu Y."/>
            <person name="Chen X."/>
            <person name="Ma H."/>
            <person name="Yang C."/>
            <person name="Oksanen H.M."/>
            <person name="Bamford D.H."/>
        </authorList>
    </citation>
    <scope>NUCLEOTIDE SEQUENCE</scope>
    <source>
        <strain evidence="3">JI20-1</strain>
        <plasmid evidence="3">Plasmid pSTJ001</plasmid>
    </source>
</reference>
<dbReference type="EMBL" id="LN831303">
    <property type="protein sequence ID" value="CQH63728.1"/>
    <property type="molecule type" value="Genomic_DNA"/>
</dbReference>
<dbReference type="Gene3D" id="3.40.50.300">
    <property type="entry name" value="P-loop containing nucleotide triphosphate hydrolases"/>
    <property type="match status" value="1"/>
</dbReference>
<dbReference type="InterPro" id="IPR003593">
    <property type="entry name" value="AAA+_ATPase"/>
</dbReference>
<dbReference type="GO" id="GO:0005524">
    <property type="term" value="F:ATP binding"/>
    <property type="evidence" value="ECO:0007669"/>
    <property type="project" value="InterPro"/>
</dbReference>
<dbReference type="SMART" id="SM00382">
    <property type="entry name" value="AAA"/>
    <property type="match status" value="1"/>
</dbReference>
<dbReference type="SUPFAM" id="SSF52540">
    <property type="entry name" value="P-loop containing nucleoside triphosphate hydrolases"/>
    <property type="match status" value="1"/>
</dbReference>
<dbReference type="KEGG" id="hhb:Hhub_4168"/>
<dbReference type="CDD" id="cd00009">
    <property type="entry name" value="AAA"/>
    <property type="match status" value="1"/>
</dbReference>
<dbReference type="GO" id="GO:0016887">
    <property type="term" value="F:ATP hydrolysis activity"/>
    <property type="evidence" value="ECO:0007669"/>
    <property type="project" value="InterPro"/>
</dbReference>
<gene>
    <name evidence="2" type="ORF">HHUB_4168</name>
</gene>
<geneLocation type="plasmid" evidence="3">
    <name>pSTJ001</name>
</geneLocation>
<dbReference type="InterPro" id="IPR052934">
    <property type="entry name" value="Methyl-DNA_Rec/Restrict_Enz"/>
</dbReference>
<proteinExistence type="predicted"/>
<dbReference type="PANTHER" id="PTHR37291">
    <property type="entry name" value="5-METHYLCYTOSINE-SPECIFIC RESTRICTION ENZYME B"/>
    <property type="match status" value="1"/>
</dbReference>
<dbReference type="GeneID" id="32029131"/>
<keyword evidence="3" id="KW-1185">Reference proteome</keyword>
<name>A0A0U5H4F1_9EURY</name>
<dbReference type="Pfam" id="PF07728">
    <property type="entry name" value="AAA_5"/>
    <property type="match status" value="1"/>
</dbReference>
<feature type="domain" description="AAA+ ATPase" evidence="1">
    <location>
        <begin position="551"/>
        <end position="687"/>
    </location>
</feature>
<evidence type="ECO:0000313" key="3">
    <source>
        <dbReference type="Proteomes" id="UP000066737"/>
    </source>
</evidence>
<dbReference type="InterPro" id="IPR011704">
    <property type="entry name" value="ATPase_dyneun-rel_AAA"/>
</dbReference>
<dbReference type="AlphaFoldDB" id="A0A0U5H4F1"/>
<sequence length="867" mass="97860">MVRHTQTWMFNITPENWEQCVSGPEDPEIHGEEHVGVPVQGVRSDAPAPTEDIQEGDLVLARKKSHGVGGLWEVESVVDIGDDQARSLWDDADYSEIIYCRPIQLEINPLYEEDWSSFEEELGESVQTVTANIMGAVHNLKPEYKRQYLTELSNHSGVDATAKSRIDQELSSDEQPVRRTLPDGVEAWFMNPDDQWDVATKYDITVTGWEAVNDVDLADESESDIRSHFEDGQTTPRTLLDFRDNLPTGSILVATSGVNKVYGLGVVTGPYQRRELPELRSSDNYHTRPVRWLVDIHAEHGSAFELDTEGSDHLSERHFGIDTGVRSLDVEAYTEIAGQVIDSYPSLEADFDRVEAAAEAVTMRESDEFDTSYFWVNQSKQDEIDGEYLEAPYPKDSWQQDLARISKGDVIIHRSSEGEDGEIVGLSTALGEREITDEGDHQRVSVLFEPFDEPIPAEPVIDYLKDDDFIENTSHYLINRNHERMAGYLFNLPTEAANEILSGDFTRDTYGDYGDSLAVPESDYTVEKGHLHYPEEVWDNIQDRILQALANNNHILLFGPPGTGKTKLARQICEATIGENGYNLVTASADWSTFDTVGGYQTTIDKGLEFEPGVVLDRFQSDEDETPTNEWLIIDELNRADIDKAFGSLFSALTGESVTLPFDDSNGDSIEILSADRADEDIAENRFYIHEDWRMFATMNTLDKTSLYEMSYAFMRRWAFIPVGVPDLPEPNDEDSSTSELADRVQSYVEGWANHEESELPEAEQHYRPVGRIWRAVNEQRTIGPAIVEDIYRYVAGQSSPQASDYVSPVIMYVYPQLEGLRGDALQEVIASIETVIEDIDGNTDELWTVARDFFQKPELQRPEDEG</sequence>
<dbReference type="PANTHER" id="PTHR37291:SF1">
    <property type="entry name" value="TYPE IV METHYL-DIRECTED RESTRICTION ENZYME ECOKMCRB SUBUNIT"/>
    <property type="match status" value="1"/>
</dbReference>
<dbReference type="InterPro" id="IPR027417">
    <property type="entry name" value="P-loop_NTPase"/>
</dbReference>